<dbReference type="InterPro" id="IPR050767">
    <property type="entry name" value="Sel1_AlgK"/>
</dbReference>
<dbReference type="STRING" id="467200.SSRG_02238"/>
<dbReference type="PANTHER" id="PTHR11102:SF160">
    <property type="entry name" value="ERAD-ASSOCIATED E3 UBIQUITIN-PROTEIN LIGASE COMPONENT HRD3"/>
    <property type="match status" value="1"/>
</dbReference>
<organism evidence="1 2">
    <name type="scientific">Streptomyces griseoflavus Tu4000</name>
    <dbReference type="NCBI Taxonomy" id="467200"/>
    <lineage>
        <taxon>Bacteria</taxon>
        <taxon>Bacillati</taxon>
        <taxon>Actinomycetota</taxon>
        <taxon>Actinomycetes</taxon>
        <taxon>Kitasatosporales</taxon>
        <taxon>Streptomycetaceae</taxon>
        <taxon>Streptomyces</taxon>
    </lineage>
</organism>
<accession>D9XSM7</accession>
<evidence type="ECO:0008006" key="3">
    <source>
        <dbReference type="Google" id="ProtNLM"/>
    </source>
</evidence>
<gene>
    <name evidence="1" type="ORF">SSRG_02238</name>
</gene>
<evidence type="ECO:0000313" key="2">
    <source>
        <dbReference type="Proteomes" id="UP000002968"/>
    </source>
</evidence>
<reference evidence="1" key="1">
    <citation type="submission" date="2009-02" db="EMBL/GenBank/DDBJ databases">
        <title>Annotation of Streptomyces griseoflavus strain Tu4000.</title>
        <authorList>
            <consortium name="The Broad Institute Genome Sequencing Platform"/>
            <consortium name="Broad Institute Microbial Sequencing Center"/>
            <person name="Fischbach M."/>
            <person name="Godfrey P."/>
            <person name="Ward D."/>
            <person name="Young S."/>
            <person name="Zeng Q."/>
            <person name="Koehrsen M."/>
            <person name="Alvarado L."/>
            <person name="Berlin A.M."/>
            <person name="Bochicchio J."/>
            <person name="Borenstein D."/>
            <person name="Chapman S.B."/>
            <person name="Chen Z."/>
            <person name="Engels R."/>
            <person name="Freedman E."/>
            <person name="Gellesch M."/>
            <person name="Goldberg J."/>
            <person name="Griggs A."/>
            <person name="Gujja S."/>
            <person name="Heilman E.R."/>
            <person name="Heiman D.I."/>
            <person name="Hepburn T.A."/>
            <person name="Howarth C."/>
            <person name="Jen D."/>
            <person name="Larson L."/>
            <person name="Lewis B."/>
            <person name="Mehta T."/>
            <person name="Park D."/>
            <person name="Pearson M."/>
            <person name="Richards J."/>
            <person name="Roberts A."/>
            <person name="Saif S."/>
            <person name="Shea T.D."/>
            <person name="Shenoy N."/>
            <person name="Sisk P."/>
            <person name="Stolte C."/>
            <person name="Sykes S.N."/>
            <person name="Thomson T."/>
            <person name="Walk T."/>
            <person name="White J."/>
            <person name="Yandava C."/>
            <person name="Straight P."/>
            <person name="Clardy J."/>
            <person name="Hung D."/>
            <person name="Kolter R."/>
            <person name="Mekalanos J."/>
            <person name="Walker S."/>
            <person name="Walsh C.T."/>
            <person name="Wieland-Brown L.C."/>
            <person name="Haas B."/>
            <person name="Nusbaum C."/>
            <person name="Birren B."/>
        </authorList>
    </citation>
    <scope>NUCLEOTIDE SEQUENCE [LARGE SCALE GENOMIC DNA]</scope>
    <source>
        <strain evidence="1">Tu4000</strain>
    </source>
</reference>
<name>D9XSM7_9ACTN</name>
<keyword evidence="2" id="KW-1185">Reference proteome</keyword>
<dbReference type="SUPFAM" id="SSF81901">
    <property type="entry name" value="HCP-like"/>
    <property type="match status" value="1"/>
</dbReference>
<dbReference type="PANTHER" id="PTHR11102">
    <property type="entry name" value="SEL-1-LIKE PROTEIN"/>
    <property type="match status" value="1"/>
</dbReference>
<evidence type="ECO:0000313" key="1">
    <source>
        <dbReference type="EMBL" id="EFL39434.1"/>
    </source>
</evidence>
<dbReference type="Gene3D" id="1.25.40.10">
    <property type="entry name" value="Tetratricopeptide repeat domain"/>
    <property type="match status" value="2"/>
</dbReference>
<protein>
    <recommendedName>
        <fullName evidence="3">Sel1 repeat family protein</fullName>
    </recommendedName>
</protein>
<dbReference type="EMBL" id="GG657758">
    <property type="protein sequence ID" value="EFL39434.1"/>
    <property type="molecule type" value="Genomic_DNA"/>
</dbReference>
<dbReference type="RefSeq" id="WP_004926429.1">
    <property type="nucleotide sequence ID" value="NZ_GG657758.1"/>
</dbReference>
<dbReference type="HOGENOM" id="CLU_969494_0_0_11"/>
<sequence length="287" mass="31026">MCELMQERHGFPLGDSVSVIIKWAETALESGDAVAAGNSLVHAFRLGSNASGIRLKEIAPMLEPLLDDPLQGPGAGALLAGILLMSDTEHERAFSLFREAAECGAPDGMRGLAFMLTEGIGTEPNRTEANKLFRRGAELGDGYCAYNMALAARDGLGMRRSAKEFLTYLHQAAEWGVPEACALLADQYNARDEEEDAFKWYLVAALGGHVPAMWVVAARYEGGLGTAEDKVQAVRWLLQMMHRGNGDGFHEALRIARGMPMDDVRRAGELADRTADAEAIVHVVGRA</sequence>
<proteinExistence type="predicted"/>
<dbReference type="InterPro" id="IPR006597">
    <property type="entry name" value="Sel1-like"/>
</dbReference>
<dbReference type="SMART" id="SM00671">
    <property type="entry name" value="SEL1"/>
    <property type="match status" value="5"/>
</dbReference>
<dbReference type="InterPro" id="IPR011990">
    <property type="entry name" value="TPR-like_helical_dom_sf"/>
</dbReference>
<dbReference type="AlphaFoldDB" id="D9XSM7"/>
<dbReference type="Pfam" id="PF08238">
    <property type="entry name" value="Sel1"/>
    <property type="match status" value="5"/>
</dbReference>
<dbReference type="Proteomes" id="UP000002968">
    <property type="component" value="Unassembled WGS sequence"/>
</dbReference>